<gene>
    <name evidence="1" type="ORF">SAMN05216178_2916</name>
</gene>
<organism evidence="1 2">
    <name type="scientific">Pseudomonas saponiphila</name>
    <dbReference type="NCBI Taxonomy" id="556534"/>
    <lineage>
        <taxon>Bacteria</taxon>
        <taxon>Pseudomonadati</taxon>
        <taxon>Pseudomonadota</taxon>
        <taxon>Gammaproteobacteria</taxon>
        <taxon>Pseudomonadales</taxon>
        <taxon>Pseudomonadaceae</taxon>
        <taxon>Pseudomonas</taxon>
    </lineage>
</organism>
<dbReference type="AlphaFoldDB" id="A0A1H4NLQ2"/>
<evidence type="ECO:0000313" key="1">
    <source>
        <dbReference type="EMBL" id="SEB96131.1"/>
    </source>
</evidence>
<proteinExistence type="predicted"/>
<name>A0A1H4NLQ2_9PSED</name>
<dbReference type="PROSITE" id="PS51257">
    <property type="entry name" value="PROKAR_LIPOPROTEIN"/>
    <property type="match status" value="1"/>
</dbReference>
<accession>A0A1H4NLQ2</accession>
<keyword evidence="2" id="KW-1185">Reference proteome</keyword>
<reference evidence="2" key="1">
    <citation type="submission" date="2016-10" db="EMBL/GenBank/DDBJ databases">
        <authorList>
            <person name="Varghese N."/>
            <person name="Submissions S."/>
        </authorList>
    </citation>
    <scope>NUCLEOTIDE SEQUENCE [LARGE SCALE GENOMIC DNA]</scope>
    <source>
        <strain evidence="2">DSM 9751</strain>
    </source>
</reference>
<evidence type="ECO:0008006" key="3">
    <source>
        <dbReference type="Google" id="ProtNLM"/>
    </source>
</evidence>
<evidence type="ECO:0000313" key="2">
    <source>
        <dbReference type="Proteomes" id="UP000198982"/>
    </source>
</evidence>
<dbReference type="Proteomes" id="UP000198982">
    <property type="component" value="Unassembled WGS sequence"/>
</dbReference>
<protein>
    <recommendedName>
        <fullName evidence="3">Lipoprotein</fullName>
    </recommendedName>
</protein>
<dbReference type="EMBL" id="FNTJ01000001">
    <property type="protein sequence ID" value="SEB96131.1"/>
    <property type="molecule type" value="Genomic_DNA"/>
</dbReference>
<dbReference type="RefSeq" id="WP_256596732.1">
    <property type="nucleotide sequence ID" value="NZ_FNTJ01000001.1"/>
</dbReference>
<sequence>MFRRITLLIPLLAILTLSGCIIMPRDGGHHRYYDGGPGYYHR</sequence>